<dbReference type="AlphaFoldDB" id="A0A9P4S3H0"/>
<organism evidence="1 2">
    <name type="scientific">Patellaria atrata CBS 101060</name>
    <dbReference type="NCBI Taxonomy" id="1346257"/>
    <lineage>
        <taxon>Eukaryota</taxon>
        <taxon>Fungi</taxon>
        <taxon>Dikarya</taxon>
        <taxon>Ascomycota</taxon>
        <taxon>Pezizomycotina</taxon>
        <taxon>Dothideomycetes</taxon>
        <taxon>Dothideomycetes incertae sedis</taxon>
        <taxon>Patellariales</taxon>
        <taxon>Patellariaceae</taxon>
        <taxon>Patellaria</taxon>
    </lineage>
</organism>
<evidence type="ECO:0000313" key="2">
    <source>
        <dbReference type="Proteomes" id="UP000799429"/>
    </source>
</evidence>
<keyword evidence="2" id="KW-1185">Reference proteome</keyword>
<accession>A0A9P4S3H0</accession>
<name>A0A9P4S3H0_9PEZI</name>
<feature type="non-terminal residue" evidence="1">
    <location>
        <position position="1"/>
    </location>
</feature>
<dbReference type="InterPro" id="IPR043502">
    <property type="entry name" value="DNA/RNA_pol_sf"/>
</dbReference>
<dbReference type="SUPFAM" id="SSF56672">
    <property type="entry name" value="DNA/RNA polymerases"/>
    <property type="match status" value="1"/>
</dbReference>
<protein>
    <submittedName>
        <fullName evidence="1">Uncharacterized protein</fullName>
    </submittedName>
</protein>
<dbReference type="Proteomes" id="UP000799429">
    <property type="component" value="Unassembled WGS sequence"/>
</dbReference>
<evidence type="ECO:0000313" key="1">
    <source>
        <dbReference type="EMBL" id="KAF2834786.1"/>
    </source>
</evidence>
<proteinExistence type="predicted"/>
<reference evidence="1" key="1">
    <citation type="journal article" date="2020" name="Stud. Mycol.">
        <title>101 Dothideomycetes genomes: a test case for predicting lifestyles and emergence of pathogens.</title>
        <authorList>
            <person name="Haridas S."/>
            <person name="Albert R."/>
            <person name="Binder M."/>
            <person name="Bloem J."/>
            <person name="Labutti K."/>
            <person name="Salamov A."/>
            <person name="Andreopoulos B."/>
            <person name="Baker S."/>
            <person name="Barry K."/>
            <person name="Bills G."/>
            <person name="Bluhm B."/>
            <person name="Cannon C."/>
            <person name="Castanera R."/>
            <person name="Culley D."/>
            <person name="Daum C."/>
            <person name="Ezra D."/>
            <person name="Gonzalez J."/>
            <person name="Henrissat B."/>
            <person name="Kuo A."/>
            <person name="Liang C."/>
            <person name="Lipzen A."/>
            <person name="Lutzoni F."/>
            <person name="Magnuson J."/>
            <person name="Mondo S."/>
            <person name="Nolan M."/>
            <person name="Ohm R."/>
            <person name="Pangilinan J."/>
            <person name="Park H.-J."/>
            <person name="Ramirez L."/>
            <person name="Alfaro M."/>
            <person name="Sun H."/>
            <person name="Tritt A."/>
            <person name="Yoshinaga Y."/>
            <person name="Zwiers L.-H."/>
            <person name="Turgeon B."/>
            <person name="Goodwin S."/>
            <person name="Spatafora J."/>
            <person name="Crous P."/>
            <person name="Grigoriev I."/>
        </authorList>
    </citation>
    <scope>NUCLEOTIDE SEQUENCE</scope>
    <source>
        <strain evidence="1">CBS 101060</strain>
    </source>
</reference>
<dbReference type="EMBL" id="MU006115">
    <property type="protein sequence ID" value="KAF2834786.1"/>
    <property type="molecule type" value="Genomic_DNA"/>
</dbReference>
<comment type="caution">
    <text evidence="1">The sequence shown here is derived from an EMBL/GenBank/DDBJ whole genome shotgun (WGS) entry which is preliminary data.</text>
</comment>
<sequence length="67" mass="8109">NIKKSEFYIIKIKFFSFIISINEIAIDLEKTKILLINIKGILSFNKFYNFYRKFLEKFGRVIRLLTI</sequence>
<gene>
    <name evidence="1" type="ORF">M501DRAFT_943631</name>
</gene>